<evidence type="ECO:0000313" key="16">
    <source>
        <dbReference type="EMBL" id="CAG9329766.1"/>
    </source>
</evidence>
<keyword evidence="17" id="KW-1185">Reference proteome</keyword>
<feature type="domain" description="Acyl-CoA oxidase/dehydrogenase middle" evidence="14">
    <location>
        <begin position="161"/>
        <end position="271"/>
    </location>
</feature>
<dbReference type="EMBL" id="CAJZBQ010000048">
    <property type="protein sequence ID" value="CAG9329766.1"/>
    <property type="molecule type" value="Genomic_DNA"/>
</dbReference>
<dbReference type="GO" id="GO:0005504">
    <property type="term" value="F:fatty acid binding"/>
    <property type="evidence" value="ECO:0007669"/>
    <property type="project" value="TreeGrafter"/>
</dbReference>
<dbReference type="PANTHER" id="PTHR10909:SF352">
    <property type="entry name" value="ACYL-COENZYME A OXIDASE-LIKE PROTEIN"/>
    <property type="match status" value="1"/>
</dbReference>
<proteinExistence type="inferred from homology"/>
<evidence type="ECO:0000256" key="7">
    <source>
        <dbReference type="ARBA" id="ARBA00023002"/>
    </source>
</evidence>
<dbReference type="Gene3D" id="2.40.110.10">
    <property type="entry name" value="Butyryl-CoA Dehydrogenase, subunit A, domain 2"/>
    <property type="match status" value="1"/>
</dbReference>
<dbReference type="InterPro" id="IPR055060">
    <property type="entry name" value="ACOX_C_alpha1"/>
</dbReference>
<dbReference type="GO" id="GO:0005777">
    <property type="term" value="C:peroxisome"/>
    <property type="evidence" value="ECO:0007669"/>
    <property type="project" value="UniProtKB-SubCell"/>
</dbReference>
<dbReference type="InterPro" id="IPR036250">
    <property type="entry name" value="AcylCo_DH-like_C"/>
</dbReference>
<comment type="caution">
    <text evidence="16">The sequence shown here is derived from an EMBL/GenBank/DDBJ whole genome shotgun (WGS) entry which is preliminary data.</text>
</comment>
<keyword evidence="4 10" id="KW-0285">Flavoprotein</keyword>
<dbReference type="SUPFAM" id="SSF56645">
    <property type="entry name" value="Acyl-CoA dehydrogenase NM domain-like"/>
    <property type="match status" value="1"/>
</dbReference>
<reference evidence="16" key="1">
    <citation type="submission" date="2021-09" db="EMBL/GenBank/DDBJ databases">
        <authorList>
            <consortium name="AG Swart"/>
            <person name="Singh M."/>
            <person name="Singh A."/>
            <person name="Seah K."/>
            <person name="Emmerich C."/>
        </authorList>
    </citation>
    <scope>NUCLEOTIDE SEQUENCE</scope>
    <source>
        <strain evidence="16">ATCC30299</strain>
    </source>
</reference>
<gene>
    <name evidence="16" type="ORF">BSTOLATCC_MIC49385</name>
</gene>
<evidence type="ECO:0000259" key="13">
    <source>
        <dbReference type="Pfam" id="PF01756"/>
    </source>
</evidence>
<dbReference type="Pfam" id="PF22924">
    <property type="entry name" value="ACOX_C_alpha1"/>
    <property type="match status" value="1"/>
</dbReference>
<feature type="binding site" evidence="12">
    <location>
        <position position="165"/>
    </location>
    <ligand>
        <name>FAD</name>
        <dbReference type="ChEBI" id="CHEBI:57692"/>
    </ligand>
</feature>
<evidence type="ECO:0000256" key="11">
    <source>
        <dbReference type="PIRSR" id="PIRSR000168-1"/>
    </source>
</evidence>
<keyword evidence="7" id="KW-0560">Oxidoreductase</keyword>
<evidence type="ECO:0000256" key="12">
    <source>
        <dbReference type="PIRSR" id="PIRSR000168-2"/>
    </source>
</evidence>
<evidence type="ECO:0000256" key="10">
    <source>
        <dbReference type="PIRNR" id="PIRNR000168"/>
    </source>
</evidence>
<evidence type="ECO:0000256" key="2">
    <source>
        <dbReference type="ARBA" id="ARBA00004275"/>
    </source>
</evidence>
<dbReference type="PIRSF" id="PIRSF000168">
    <property type="entry name" value="Acyl-CoA_oxidase"/>
    <property type="match status" value="1"/>
</dbReference>
<dbReference type="SUPFAM" id="SSF47203">
    <property type="entry name" value="Acyl-CoA dehydrogenase C-terminal domain-like"/>
    <property type="match status" value="2"/>
</dbReference>
<protein>
    <recommendedName>
        <fullName evidence="10">Acyl-coenzyme A oxidase</fullName>
    </recommendedName>
</protein>
<dbReference type="InterPro" id="IPR012258">
    <property type="entry name" value="Acyl-CoA_oxidase"/>
</dbReference>
<comment type="cofactor">
    <cofactor evidence="1">
        <name>FAD</name>
        <dbReference type="ChEBI" id="CHEBI:57692"/>
    </cofactor>
</comment>
<dbReference type="Gene3D" id="1.20.140.10">
    <property type="entry name" value="Butyryl-CoA Dehydrogenase, subunit A, domain 3"/>
    <property type="match status" value="2"/>
</dbReference>
<comment type="similarity">
    <text evidence="3 10">Belongs to the acyl-CoA oxidase family.</text>
</comment>
<dbReference type="GO" id="GO:0033540">
    <property type="term" value="P:fatty acid beta-oxidation using acyl-CoA oxidase"/>
    <property type="evidence" value="ECO:0007669"/>
    <property type="project" value="TreeGrafter"/>
</dbReference>
<keyword evidence="5 10" id="KW-0274">FAD</keyword>
<feature type="binding site" evidence="12">
    <location>
        <position position="204"/>
    </location>
    <ligand>
        <name>FAD</name>
        <dbReference type="ChEBI" id="CHEBI:57692"/>
    </ligand>
</feature>
<evidence type="ECO:0000259" key="15">
    <source>
        <dbReference type="Pfam" id="PF22924"/>
    </source>
</evidence>
<dbReference type="GO" id="GO:0055088">
    <property type="term" value="P:lipid homeostasis"/>
    <property type="evidence" value="ECO:0007669"/>
    <property type="project" value="TreeGrafter"/>
</dbReference>
<keyword evidence="9" id="KW-0576">Peroxisome</keyword>
<keyword evidence="8" id="KW-0443">Lipid metabolism</keyword>
<evidence type="ECO:0000256" key="4">
    <source>
        <dbReference type="ARBA" id="ARBA00022630"/>
    </source>
</evidence>
<accession>A0AAU9K9D3</accession>
<dbReference type="FunFam" id="1.20.140.10:FF:000010">
    <property type="entry name" value="Acyl-coenzyme A oxidase"/>
    <property type="match status" value="1"/>
</dbReference>
<dbReference type="InterPro" id="IPR009100">
    <property type="entry name" value="AcylCoA_DH/oxidase_NM_dom_sf"/>
</dbReference>
<evidence type="ECO:0000256" key="8">
    <source>
        <dbReference type="ARBA" id="ARBA00023098"/>
    </source>
</evidence>
<dbReference type="GO" id="GO:0003997">
    <property type="term" value="F:acyl-CoA oxidase activity"/>
    <property type="evidence" value="ECO:0007669"/>
    <property type="project" value="InterPro"/>
</dbReference>
<dbReference type="InterPro" id="IPR006091">
    <property type="entry name" value="Acyl-CoA_Oxase/DH_mid-dom"/>
</dbReference>
<evidence type="ECO:0000256" key="1">
    <source>
        <dbReference type="ARBA" id="ARBA00001974"/>
    </source>
</evidence>
<dbReference type="GO" id="GO:0071949">
    <property type="term" value="F:FAD binding"/>
    <property type="evidence" value="ECO:0007669"/>
    <property type="project" value="InterPro"/>
</dbReference>
<evidence type="ECO:0000256" key="9">
    <source>
        <dbReference type="ARBA" id="ARBA00023140"/>
    </source>
</evidence>
<dbReference type="FunFam" id="2.40.110.10:FF:000005">
    <property type="entry name" value="Acyl-coenzyme A oxidase"/>
    <property type="match status" value="1"/>
</dbReference>
<evidence type="ECO:0000256" key="6">
    <source>
        <dbReference type="ARBA" id="ARBA00022832"/>
    </source>
</evidence>
<evidence type="ECO:0000313" key="17">
    <source>
        <dbReference type="Proteomes" id="UP001162131"/>
    </source>
</evidence>
<feature type="active site" description="Proton acceptor" evidence="11">
    <location>
        <position position="454"/>
    </location>
</feature>
<dbReference type="InterPro" id="IPR002655">
    <property type="entry name" value="Acyl-CoA_oxidase_C"/>
</dbReference>
<sequence length="694" mass="78588">MSSLKRLNLIESHLTSRFPTIPFDESLNDYRKKGTPINKTLLLESYLGHFYPGIMERRRIMHENPLFNHFDEAELSREALRKRIVQQIAAIYPSAGLNYKVVKEDYTKKLELLYGMADYDIALAVRLLVHLVLYTDTVTNLGTAKHLNLVDRAYNLQDYGSFGMTELGHGSNVASVETTAVYDHSTREFILNSPTATSAKWWIGAIGKTANMSVIFAQLFVDNINKGVHAFVVPIRKNDASHETFPGVVLGDCGKKIGLEGIDNGFILFKNYRIPYDCLLDKFSSINPEGKFKSAIKNKEKRFGIMIAGLVGGRVSCTSGCEQDMRNGLTIALRFSAVRKQFSGQEGPELPVLNYPLQRYRLIPHLAKTFATRASVIYSLGTNINTFFKRLEEDPECLEVNEFHAVLSALKVVTSWYGIACLQECREAVGGLGYSSYAQLGRIRNNQDVMATWEGDNSVLIQQAGKFLFKQVQKTFKGQKIQAKTLKFLKTDINEVNLFKPKFENSEQLENEAVLLEIIEYRVNILLHQSLLKLQENTMTSIDMIDAWNKAQVYYIQELSKAYGELILTNDFLRFVNELAAKDQVLGKIFRKYWLLYTIGVIEKSLVTLMENVFNATHVKAIRESIMRLCNELAEDSIQVIDALATPDLVLGSVLGVSDGQIYKKMVETVEKGKRVYEKPEWLPLLLKVKGIKN</sequence>
<dbReference type="AlphaFoldDB" id="A0AAU9K9D3"/>
<feature type="domain" description="Acyl-CoA oxidase C-alpha1" evidence="15">
    <location>
        <begin position="309"/>
        <end position="468"/>
    </location>
</feature>
<organism evidence="16 17">
    <name type="scientific">Blepharisma stoltei</name>
    <dbReference type="NCBI Taxonomy" id="1481888"/>
    <lineage>
        <taxon>Eukaryota</taxon>
        <taxon>Sar</taxon>
        <taxon>Alveolata</taxon>
        <taxon>Ciliophora</taxon>
        <taxon>Postciliodesmatophora</taxon>
        <taxon>Heterotrichea</taxon>
        <taxon>Heterotrichida</taxon>
        <taxon>Blepharismidae</taxon>
        <taxon>Blepharisma</taxon>
    </lineage>
</organism>
<keyword evidence="6" id="KW-0276">Fatty acid metabolism</keyword>
<dbReference type="Proteomes" id="UP001162131">
    <property type="component" value="Unassembled WGS sequence"/>
</dbReference>
<dbReference type="InterPro" id="IPR046373">
    <property type="entry name" value="Acyl-CoA_Oxase/DH_mid-dom_sf"/>
</dbReference>
<dbReference type="FunFam" id="1.20.140.10:FF:000007">
    <property type="entry name" value="Acyl-coenzyme A oxidase"/>
    <property type="match status" value="1"/>
</dbReference>
<dbReference type="PANTHER" id="PTHR10909">
    <property type="entry name" value="ELECTRON TRANSPORT OXIDOREDUCTASE"/>
    <property type="match status" value="1"/>
</dbReference>
<evidence type="ECO:0000256" key="3">
    <source>
        <dbReference type="ARBA" id="ARBA00006288"/>
    </source>
</evidence>
<evidence type="ECO:0000259" key="14">
    <source>
        <dbReference type="Pfam" id="PF02770"/>
    </source>
</evidence>
<comment type="subcellular location">
    <subcellularLocation>
        <location evidence="2">Peroxisome</location>
    </subcellularLocation>
</comment>
<dbReference type="Pfam" id="PF01756">
    <property type="entry name" value="ACOX"/>
    <property type="match status" value="1"/>
</dbReference>
<feature type="domain" description="Acyl-CoA oxidase C-terminal" evidence="13">
    <location>
        <begin position="513"/>
        <end position="683"/>
    </location>
</feature>
<name>A0AAU9K9D3_9CILI</name>
<dbReference type="Pfam" id="PF02770">
    <property type="entry name" value="Acyl-CoA_dh_M"/>
    <property type="match status" value="1"/>
</dbReference>
<evidence type="ECO:0000256" key="5">
    <source>
        <dbReference type="ARBA" id="ARBA00022827"/>
    </source>
</evidence>